<evidence type="ECO:0000259" key="5">
    <source>
        <dbReference type="SMART" id="SM00382"/>
    </source>
</evidence>
<dbReference type="GO" id="GO:0005739">
    <property type="term" value="C:mitochondrion"/>
    <property type="evidence" value="ECO:0007669"/>
    <property type="project" value="TreeGrafter"/>
</dbReference>
<sequence length="817" mass="91913">MKPALRLLDENVKHVYSAVAKPELRGLDNTCSALQKEISIGSLLEKFTLLVVTILQRFLLSLLHLLKPPRTPDKPTQWLSTPQGCRELCAAIMKGDFISAERLLKVSPALVNTRHPLGWTPLHTAVLSGNLSILKLVADTPGVNFFIKDRSSFGGIFSATDIFQRSEEFSPYISCTVNTGGMTALHFACMVGDWSTISFVIDVCPLFEIKDDEGRVPCDYIDLRRVKVEVLDAYNNALNSWQKRCRSLQRRDISILCNAVRDGDMEFCRETLEKDPFIISNRTNAGWTALHSAVINKQHDILDLFLSKDEDLIDTIDMRDNWNGSVDCTDRLTFANDEFPHRAQYGSTALHYACFMGDMIAANKLVQAGADWDATDGRGLLPEDHINIEHGDEIRLHFKRLCQEEDERRQKEHEADDSDDGDGDETDDSCSSPHPRVSKDDSSSFTRPTVSSPRSGGGKLSGEELERFKREILTKSHDSHPQTRLKRSLVLRSLDKRDPFAQSRRQSVSASTVSSGVGKTELAKQITYYLNDGFNGKATSESIRDIEKSGAFIRIDMSEFQHSHTVSNLTGSPKGYVGYEDDGILTNKLRKNPKALVLLDEIEKAHPNVLTVFLQVFDDGRITDPKFGTIECQDAVFILTSNLGSEQIREAAPELRALVAEIEGRHEEYLRVIGQFNRDLHPILKASLKRGEFLGRINQIVVFPPLNDDEISQVIGNELKKWRKRAADMHGINLSWSKSVVEKLVQAYDVNYGVRSVVNETQRVAVQLLAESQIRGDIDKNWLVHLDIGVIGDIEMKVDDPKSHIPQRRGCQYFLHE</sequence>
<dbReference type="OrthoDB" id="18170at2759"/>
<keyword evidence="3" id="KW-0040">ANK repeat</keyword>
<dbReference type="SUPFAM" id="SSF48403">
    <property type="entry name" value="Ankyrin repeat"/>
    <property type="match status" value="1"/>
</dbReference>
<dbReference type="AlphaFoldDB" id="A0A4Y7Q4S1"/>
<keyword evidence="8" id="KW-1185">Reference proteome</keyword>
<dbReference type="SMART" id="SM00382">
    <property type="entry name" value="AAA"/>
    <property type="match status" value="1"/>
</dbReference>
<feature type="compositionally biased region" description="Basic and acidic residues" evidence="4">
    <location>
        <begin position="405"/>
        <end position="414"/>
    </location>
</feature>
<feature type="region of interest" description="Disordered" evidence="4">
    <location>
        <begin position="405"/>
        <end position="463"/>
    </location>
</feature>
<dbReference type="Gene3D" id="1.10.8.60">
    <property type="match status" value="1"/>
</dbReference>
<evidence type="ECO:0000259" key="6">
    <source>
        <dbReference type="SMART" id="SM01086"/>
    </source>
</evidence>
<organism evidence="7 8">
    <name type="scientific">Rickenella mellea</name>
    <dbReference type="NCBI Taxonomy" id="50990"/>
    <lineage>
        <taxon>Eukaryota</taxon>
        <taxon>Fungi</taxon>
        <taxon>Dikarya</taxon>
        <taxon>Basidiomycota</taxon>
        <taxon>Agaricomycotina</taxon>
        <taxon>Agaricomycetes</taxon>
        <taxon>Hymenochaetales</taxon>
        <taxon>Rickenellaceae</taxon>
        <taxon>Rickenella</taxon>
    </lineage>
</organism>
<dbReference type="InterPro" id="IPR003959">
    <property type="entry name" value="ATPase_AAA_core"/>
</dbReference>
<feature type="compositionally biased region" description="Acidic residues" evidence="4">
    <location>
        <begin position="415"/>
        <end position="428"/>
    </location>
</feature>
<dbReference type="PANTHER" id="PTHR11638">
    <property type="entry name" value="ATP-DEPENDENT CLP PROTEASE"/>
    <property type="match status" value="1"/>
</dbReference>
<keyword evidence="1" id="KW-0547">Nucleotide-binding</keyword>
<gene>
    <name evidence="7" type="ORF">BD410DRAFT_866374</name>
</gene>
<dbReference type="GO" id="GO:0005524">
    <property type="term" value="F:ATP binding"/>
    <property type="evidence" value="ECO:0007669"/>
    <property type="project" value="UniProtKB-KW"/>
</dbReference>
<dbReference type="CDD" id="cd19499">
    <property type="entry name" value="RecA-like_ClpB_Hsp104-like"/>
    <property type="match status" value="1"/>
</dbReference>
<dbReference type="Pfam" id="PF00023">
    <property type="entry name" value="Ank"/>
    <property type="match status" value="2"/>
</dbReference>
<dbReference type="SUPFAM" id="SSF52540">
    <property type="entry name" value="P-loop containing nucleoside triphosphate hydrolases"/>
    <property type="match status" value="1"/>
</dbReference>
<dbReference type="STRING" id="50990.A0A4Y7Q4S1"/>
<evidence type="ECO:0000256" key="2">
    <source>
        <dbReference type="ARBA" id="ARBA00022840"/>
    </source>
</evidence>
<dbReference type="EMBL" id="ML170178">
    <property type="protein sequence ID" value="TDL21820.1"/>
    <property type="molecule type" value="Genomic_DNA"/>
</dbReference>
<reference evidence="7 8" key="1">
    <citation type="submission" date="2018-06" db="EMBL/GenBank/DDBJ databases">
        <title>A transcriptomic atlas of mushroom development highlights an independent origin of complex multicellularity.</title>
        <authorList>
            <consortium name="DOE Joint Genome Institute"/>
            <person name="Krizsan K."/>
            <person name="Almasi E."/>
            <person name="Merenyi Z."/>
            <person name="Sahu N."/>
            <person name="Viragh M."/>
            <person name="Koszo T."/>
            <person name="Mondo S."/>
            <person name="Kiss B."/>
            <person name="Balint B."/>
            <person name="Kues U."/>
            <person name="Barry K."/>
            <person name="Hegedus J.C."/>
            <person name="Henrissat B."/>
            <person name="Johnson J."/>
            <person name="Lipzen A."/>
            <person name="Ohm R."/>
            <person name="Nagy I."/>
            <person name="Pangilinan J."/>
            <person name="Yan J."/>
            <person name="Xiong Y."/>
            <person name="Grigoriev I.V."/>
            <person name="Hibbett D.S."/>
            <person name="Nagy L.G."/>
        </authorList>
    </citation>
    <scope>NUCLEOTIDE SEQUENCE [LARGE SCALE GENOMIC DNA]</scope>
    <source>
        <strain evidence="7 8">SZMC22713</strain>
    </source>
</reference>
<evidence type="ECO:0000256" key="1">
    <source>
        <dbReference type="ARBA" id="ARBA00022741"/>
    </source>
</evidence>
<dbReference type="PANTHER" id="PTHR11638:SF93">
    <property type="entry name" value="MITOCHONDRIAL DISAGGREGASE"/>
    <property type="match status" value="1"/>
</dbReference>
<dbReference type="InterPro" id="IPR050130">
    <property type="entry name" value="ClpA_ClpB"/>
</dbReference>
<dbReference type="Pfam" id="PF10431">
    <property type="entry name" value="ClpB_D2-small"/>
    <property type="match status" value="1"/>
</dbReference>
<dbReference type="Pfam" id="PF07724">
    <property type="entry name" value="AAA_2"/>
    <property type="match status" value="1"/>
</dbReference>
<dbReference type="InterPro" id="IPR002110">
    <property type="entry name" value="Ankyrin_rpt"/>
</dbReference>
<dbReference type="InterPro" id="IPR003593">
    <property type="entry name" value="AAA+_ATPase"/>
</dbReference>
<dbReference type="PROSITE" id="PS50297">
    <property type="entry name" value="ANK_REP_REGION"/>
    <property type="match status" value="1"/>
</dbReference>
<dbReference type="VEuPathDB" id="FungiDB:BD410DRAFT_866374"/>
<dbReference type="SMART" id="SM01086">
    <property type="entry name" value="ClpB_D2-small"/>
    <property type="match status" value="1"/>
</dbReference>
<evidence type="ECO:0000256" key="3">
    <source>
        <dbReference type="PROSITE-ProRule" id="PRU00023"/>
    </source>
</evidence>
<dbReference type="PROSITE" id="PS50088">
    <property type="entry name" value="ANK_REPEAT"/>
    <property type="match status" value="1"/>
</dbReference>
<evidence type="ECO:0000256" key="4">
    <source>
        <dbReference type="SAM" id="MobiDB-lite"/>
    </source>
</evidence>
<dbReference type="InterPro" id="IPR036770">
    <property type="entry name" value="Ankyrin_rpt-contain_sf"/>
</dbReference>
<name>A0A4Y7Q4S1_9AGAM</name>
<evidence type="ECO:0000313" key="8">
    <source>
        <dbReference type="Proteomes" id="UP000294933"/>
    </source>
</evidence>
<feature type="domain" description="AAA+ ATPase" evidence="5">
    <location>
        <begin position="509"/>
        <end position="674"/>
    </location>
</feature>
<protein>
    <recommendedName>
        <fullName evidence="9">P-loop containing nucleoside triphosphate hydrolase protein</fullName>
    </recommendedName>
</protein>
<dbReference type="GO" id="GO:0016887">
    <property type="term" value="F:ATP hydrolysis activity"/>
    <property type="evidence" value="ECO:0007669"/>
    <property type="project" value="InterPro"/>
</dbReference>
<dbReference type="Pfam" id="PF13606">
    <property type="entry name" value="Ank_3"/>
    <property type="match status" value="1"/>
</dbReference>
<keyword evidence="2" id="KW-0067">ATP-binding</keyword>
<proteinExistence type="predicted"/>
<dbReference type="InterPro" id="IPR027417">
    <property type="entry name" value="P-loop_NTPase"/>
</dbReference>
<dbReference type="Gene3D" id="3.40.50.300">
    <property type="entry name" value="P-loop containing nucleotide triphosphate hydrolases"/>
    <property type="match status" value="1"/>
</dbReference>
<dbReference type="SMART" id="SM00248">
    <property type="entry name" value="ANK"/>
    <property type="match status" value="4"/>
</dbReference>
<feature type="domain" description="Clp ATPase C-terminal" evidence="6">
    <location>
        <begin position="706"/>
        <end position="796"/>
    </location>
</feature>
<evidence type="ECO:0000313" key="7">
    <source>
        <dbReference type="EMBL" id="TDL21820.1"/>
    </source>
</evidence>
<feature type="repeat" description="ANK" evidence="3">
    <location>
        <begin position="345"/>
        <end position="377"/>
    </location>
</feature>
<dbReference type="Gene3D" id="1.25.40.20">
    <property type="entry name" value="Ankyrin repeat-containing domain"/>
    <property type="match status" value="2"/>
</dbReference>
<dbReference type="Proteomes" id="UP000294933">
    <property type="component" value="Unassembled WGS sequence"/>
</dbReference>
<dbReference type="GO" id="GO:0034605">
    <property type="term" value="P:cellular response to heat"/>
    <property type="evidence" value="ECO:0007669"/>
    <property type="project" value="TreeGrafter"/>
</dbReference>
<feature type="compositionally biased region" description="Polar residues" evidence="4">
    <location>
        <begin position="443"/>
        <end position="454"/>
    </location>
</feature>
<dbReference type="InterPro" id="IPR019489">
    <property type="entry name" value="Clp_ATPase_C"/>
</dbReference>
<accession>A0A4Y7Q4S1</accession>
<evidence type="ECO:0008006" key="9">
    <source>
        <dbReference type="Google" id="ProtNLM"/>
    </source>
</evidence>